<comment type="caution">
    <text evidence="2">The sequence shown here is derived from an EMBL/GenBank/DDBJ whole genome shotgun (WGS) entry which is preliminary data.</text>
</comment>
<gene>
    <name evidence="2" type="ORF">GKZ28_27030</name>
</gene>
<accession>A0A964RTG2</accession>
<dbReference type="RefSeq" id="WP_160361704.1">
    <property type="nucleotide sequence ID" value="NZ_WSRQ01000114.1"/>
</dbReference>
<dbReference type="Proteomes" id="UP000656077">
    <property type="component" value="Unassembled WGS sequence"/>
</dbReference>
<dbReference type="AlphaFoldDB" id="A0A964RTG2"/>
<organism evidence="2 3">
    <name type="scientific">Clostridium chromiireducens</name>
    <dbReference type="NCBI Taxonomy" id="225345"/>
    <lineage>
        <taxon>Bacteria</taxon>
        <taxon>Bacillati</taxon>
        <taxon>Bacillota</taxon>
        <taxon>Clostridia</taxon>
        <taxon>Eubacteriales</taxon>
        <taxon>Clostridiaceae</taxon>
        <taxon>Clostridium</taxon>
    </lineage>
</organism>
<dbReference type="EMBL" id="WSRQ01000114">
    <property type="protein sequence ID" value="MVX67288.1"/>
    <property type="molecule type" value="Genomic_DNA"/>
</dbReference>
<dbReference type="InterPro" id="IPR011576">
    <property type="entry name" value="Pyridox_Oxase_N"/>
</dbReference>
<name>A0A964RTG2_9CLOT</name>
<dbReference type="InterPro" id="IPR052917">
    <property type="entry name" value="Stress-Dev_Protein"/>
</dbReference>
<evidence type="ECO:0000259" key="1">
    <source>
        <dbReference type="Pfam" id="PF01243"/>
    </source>
</evidence>
<dbReference type="Pfam" id="PF01243">
    <property type="entry name" value="PNPOx_N"/>
    <property type="match status" value="1"/>
</dbReference>
<proteinExistence type="predicted"/>
<dbReference type="InterPro" id="IPR012349">
    <property type="entry name" value="Split_barrel_FMN-bd"/>
</dbReference>
<dbReference type="SUPFAM" id="SSF50475">
    <property type="entry name" value="FMN-binding split barrel"/>
    <property type="match status" value="1"/>
</dbReference>
<dbReference type="PANTHER" id="PTHR34818:SF1">
    <property type="entry name" value="PROTEIN BLI-3"/>
    <property type="match status" value="1"/>
</dbReference>
<evidence type="ECO:0000313" key="2">
    <source>
        <dbReference type="EMBL" id="MVX67288.1"/>
    </source>
</evidence>
<dbReference type="PANTHER" id="PTHR34818">
    <property type="entry name" value="PROTEIN BLI-3"/>
    <property type="match status" value="1"/>
</dbReference>
<dbReference type="Gene3D" id="2.30.110.10">
    <property type="entry name" value="Electron Transport, Fmn-binding Protein, Chain A"/>
    <property type="match status" value="1"/>
</dbReference>
<evidence type="ECO:0000313" key="3">
    <source>
        <dbReference type="Proteomes" id="UP000656077"/>
    </source>
</evidence>
<feature type="domain" description="Pyridoxamine 5'-phosphate oxidase N-terminal" evidence="1">
    <location>
        <begin position="20"/>
        <end position="126"/>
    </location>
</feature>
<sequence length="139" mass="15569">MNEEIIKRAGEIVEKNTGETSYCVLSLIDLDGYPTASTITASKADGINWITFCTGLGGTRTNRINKCNRASVCFNADNYNITLVGTIEILNDSDVKKEMWYDGLANHFSGPEDANYCVLRFRTQRYNLLVDWKEAKGII</sequence>
<protein>
    <submittedName>
        <fullName evidence="2">General stress protein</fullName>
    </submittedName>
</protein>
<reference evidence="2" key="1">
    <citation type="submission" date="2019-12" db="EMBL/GenBank/DDBJ databases">
        <title>Microbes associate with the intestines of laboratory mice.</title>
        <authorList>
            <person name="Navarre W."/>
            <person name="Wong E."/>
        </authorList>
    </citation>
    <scope>NUCLEOTIDE SEQUENCE</scope>
    <source>
        <strain evidence="2">NM79_F5</strain>
    </source>
</reference>